<accession>A0A6A6FGK6</accession>
<dbReference type="AlphaFoldDB" id="A0A6A6FGK6"/>
<evidence type="ECO:0000256" key="2">
    <source>
        <dbReference type="SAM" id="Phobius"/>
    </source>
</evidence>
<feature type="region of interest" description="Disordered" evidence="1">
    <location>
        <begin position="182"/>
        <end position="201"/>
    </location>
</feature>
<name>A0A6A6FGK6_9PEZI</name>
<dbReference type="OrthoDB" id="3942482at2759"/>
<evidence type="ECO:0000313" key="3">
    <source>
        <dbReference type="EMBL" id="KAF2212599.1"/>
    </source>
</evidence>
<protein>
    <submittedName>
        <fullName evidence="3">Uncharacterized protein</fullName>
    </submittedName>
</protein>
<feature type="compositionally biased region" description="Low complexity" evidence="1">
    <location>
        <begin position="182"/>
        <end position="199"/>
    </location>
</feature>
<keyword evidence="2" id="KW-0812">Transmembrane</keyword>
<gene>
    <name evidence="3" type="ORF">CERZMDRAFT_84258</name>
</gene>
<keyword evidence="4" id="KW-1185">Reference proteome</keyword>
<feature type="compositionally biased region" description="Basic and acidic residues" evidence="1">
    <location>
        <begin position="1"/>
        <end position="20"/>
    </location>
</feature>
<feature type="compositionally biased region" description="Pro residues" evidence="1">
    <location>
        <begin position="68"/>
        <end position="77"/>
    </location>
</feature>
<evidence type="ECO:0000256" key="1">
    <source>
        <dbReference type="SAM" id="MobiDB-lite"/>
    </source>
</evidence>
<dbReference type="EMBL" id="ML992672">
    <property type="protein sequence ID" value="KAF2212599.1"/>
    <property type="molecule type" value="Genomic_DNA"/>
</dbReference>
<feature type="transmembrane region" description="Helical" evidence="2">
    <location>
        <begin position="98"/>
        <end position="121"/>
    </location>
</feature>
<feature type="region of interest" description="Disordered" evidence="1">
    <location>
        <begin position="1"/>
        <end position="77"/>
    </location>
</feature>
<proteinExistence type="predicted"/>
<organism evidence="3 4">
    <name type="scientific">Cercospora zeae-maydis SCOH1-5</name>
    <dbReference type="NCBI Taxonomy" id="717836"/>
    <lineage>
        <taxon>Eukaryota</taxon>
        <taxon>Fungi</taxon>
        <taxon>Dikarya</taxon>
        <taxon>Ascomycota</taxon>
        <taxon>Pezizomycotina</taxon>
        <taxon>Dothideomycetes</taxon>
        <taxon>Dothideomycetidae</taxon>
        <taxon>Mycosphaerellales</taxon>
        <taxon>Mycosphaerellaceae</taxon>
        <taxon>Cercospora</taxon>
    </lineage>
</organism>
<dbReference type="Proteomes" id="UP000799539">
    <property type="component" value="Unassembled WGS sequence"/>
</dbReference>
<sequence length="299" mass="31535">MSFSTHFEKKVNEDMREEGQPGRAPTEMEDADMALKKNGYPSSLSDGQEPHDKKDYPPRFSTLFGATPPAPPPPTPPREYVREYYPEAKKRSGIHMPLALFIVLMITLFFESTIIFAYTIIGLYNNAPARLFPWAGQGSAVTAACDSSQPPAINIAPNFVIPGQGGAEHITELVTITITATPSTTSTSTTSSTSTSTSTVNESSQAAAMASDIAGILRSLGLGSPTTSSSISIALVTVKPTPSTVTSVTLITEDPSGNVLTRPTVTLTTFVDAPTAATSSSTSQEEIIIRPTTVSSSAA</sequence>
<evidence type="ECO:0000313" key="4">
    <source>
        <dbReference type="Proteomes" id="UP000799539"/>
    </source>
</evidence>
<keyword evidence="2" id="KW-0472">Membrane</keyword>
<feature type="compositionally biased region" description="Basic and acidic residues" evidence="1">
    <location>
        <begin position="48"/>
        <end position="57"/>
    </location>
</feature>
<keyword evidence="2" id="KW-1133">Transmembrane helix</keyword>
<reference evidence="3" key="1">
    <citation type="journal article" date="2020" name="Stud. Mycol.">
        <title>101 Dothideomycetes genomes: a test case for predicting lifestyles and emergence of pathogens.</title>
        <authorList>
            <person name="Haridas S."/>
            <person name="Albert R."/>
            <person name="Binder M."/>
            <person name="Bloem J."/>
            <person name="Labutti K."/>
            <person name="Salamov A."/>
            <person name="Andreopoulos B."/>
            <person name="Baker S."/>
            <person name="Barry K."/>
            <person name="Bills G."/>
            <person name="Bluhm B."/>
            <person name="Cannon C."/>
            <person name="Castanera R."/>
            <person name="Culley D."/>
            <person name="Daum C."/>
            <person name="Ezra D."/>
            <person name="Gonzalez J."/>
            <person name="Henrissat B."/>
            <person name="Kuo A."/>
            <person name="Liang C."/>
            <person name="Lipzen A."/>
            <person name="Lutzoni F."/>
            <person name="Magnuson J."/>
            <person name="Mondo S."/>
            <person name="Nolan M."/>
            <person name="Ohm R."/>
            <person name="Pangilinan J."/>
            <person name="Park H.-J."/>
            <person name="Ramirez L."/>
            <person name="Alfaro M."/>
            <person name="Sun H."/>
            <person name="Tritt A."/>
            <person name="Yoshinaga Y."/>
            <person name="Zwiers L.-H."/>
            <person name="Turgeon B."/>
            <person name="Goodwin S."/>
            <person name="Spatafora J."/>
            <person name="Crous P."/>
            <person name="Grigoriev I."/>
        </authorList>
    </citation>
    <scope>NUCLEOTIDE SEQUENCE</scope>
    <source>
        <strain evidence="3">SCOH1-5</strain>
    </source>
</reference>